<dbReference type="OrthoDB" id="1884788at2759"/>
<evidence type="ECO:0000313" key="3">
    <source>
        <dbReference type="EMBL" id="CAG8622479.1"/>
    </source>
</evidence>
<keyword evidence="1" id="KW-0547">Nucleotide-binding</keyword>
<sequence>MIHLALSIPIGSANLDIDGERLKQLQKRLNGVNYFVIDEKSMVGHRMLALVDMRLCQAFPEHKNQPFGNRSVILVGDFGQLPPVLDEPMYSQTFRHDLLSNDGITTYKQFQEAYKLDIVQCQSGDSEEQRNFRDILLQLRDGESTVADWKVLAARFIDSPTILSPEQDHFSDAICIFPWKIDVNEFNVNKLKTLNCPIARINAIHTGGNEARKADYDTAKGLEAQLFLARGARVMLRANLWTEFDNYAGPAITTIEGLTLQKAVIDLGKKEYAAGISFVAISQACALRNILFRPFSLDRLQRIKTCKRLQERMAEEG</sequence>
<dbReference type="InterPro" id="IPR051055">
    <property type="entry name" value="PIF1_helicase"/>
</dbReference>
<dbReference type="SUPFAM" id="SSF52540">
    <property type="entry name" value="P-loop containing nucleoside triphosphate hydrolases"/>
    <property type="match status" value="1"/>
</dbReference>
<comment type="catalytic activity">
    <reaction evidence="1">
        <text>ATP + H2O = ADP + phosphate + H(+)</text>
        <dbReference type="Rhea" id="RHEA:13065"/>
        <dbReference type="ChEBI" id="CHEBI:15377"/>
        <dbReference type="ChEBI" id="CHEBI:15378"/>
        <dbReference type="ChEBI" id="CHEBI:30616"/>
        <dbReference type="ChEBI" id="CHEBI:43474"/>
        <dbReference type="ChEBI" id="CHEBI:456216"/>
        <dbReference type="EC" id="5.6.2.3"/>
    </reaction>
</comment>
<keyword evidence="4" id="KW-1185">Reference proteome</keyword>
<evidence type="ECO:0000256" key="1">
    <source>
        <dbReference type="RuleBase" id="RU363044"/>
    </source>
</evidence>
<keyword evidence="1" id="KW-0378">Hydrolase</keyword>
<dbReference type="GO" id="GO:0016787">
    <property type="term" value="F:hydrolase activity"/>
    <property type="evidence" value="ECO:0007669"/>
    <property type="project" value="UniProtKB-KW"/>
</dbReference>
<dbReference type="PANTHER" id="PTHR47642">
    <property type="entry name" value="ATP-DEPENDENT DNA HELICASE"/>
    <property type="match status" value="1"/>
</dbReference>
<reference evidence="3" key="1">
    <citation type="submission" date="2021-06" db="EMBL/GenBank/DDBJ databases">
        <authorList>
            <person name="Kallberg Y."/>
            <person name="Tangrot J."/>
            <person name="Rosling A."/>
        </authorList>
    </citation>
    <scope>NUCLEOTIDE SEQUENCE</scope>
    <source>
        <strain evidence="3">FL966</strain>
    </source>
</reference>
<comment type="caution">
    <text evidence="3">The sequence shown here is derived from an EMBL/GenBank/DDBJ whole genome shotgun (WGS) entry which is preliminary data.</text>
</comment>
<dbReference type="InterPro" id="IPR027417">
    <property type="entry name" value="P-loop_NTPase"/>
</dbReference>
<keyword evidence="1" id="KW-0227">DNA damage</keyword>
<name>A0A9N9D4E3_9GLOM</name>
<dbReference type="AlphaFoldDB" id="A0A9N9D4E3"/>
<keyword evidence="1" id="KW-0347">Helicase</keyword>
<dbReference type="Gene3D" id="3.40.50.300">
    <property type="entry name" value="P-loop containing nucleotide triphosphate hydrolases"/>
    <property type="match status" value="1"/>
</dbReference>
<comment type="similarity">
    <text evidence="1">Belongs to the helicase family.</text>
</comment>
<keyword evidence="1" id="KW-0067">ATP-binding</keyword>
<evidence type="ECO:0000313" key="4">
    <source>
        <dbReference type="Proteomes" id="UP000789759"/>
    </source>
</evidence>
<comment type="cofactor">
    <cofactor evidence="1">
        <name>Mg(2+)</name>
        <dbReference type="ChEBI" id="CHEBI:18420"/>
    </cofactor>
</comment>
<dbReference type="GO" id="GO:0043139">
    <property type="term" value="F:5'-3' DNA helicase activity"/>
    <property type="evidence" value="ECO:0007669"/>
    <property type="project" value="UniProtKB-EC"/>
</dbReference>
<protein>
    <recommendedName>
        <fullName evidence="1">ATP-dependent DNA helicase</fullName>
        <ecNumber evidence="1">5.6.2.3</ecNumber>
    </recommendedName>
</protein>
<dbReference type="GO" id="GO:0006281">
    <property type="term" value="P:DNA repair"/>
    <property type="evidence" value="ECO:0007669"/>
    <property type="project" value="UniProtKB-KW"/>
</dbReference>
<dbReference type="EMBL" id="CAJVQA010005524">
    <property type="protein sequence ID" value="CAG8622479.1"/>
    <property type="molecule type" value="Genomic_DNA"/>
</dbReference>
<dbReference type="GO" id="GO:0005524">
    <property type="term" value="F:ATP binding"/>
    <property type="evidence" value="ECO:0007669"/>
    <property type="project" value="UniProtKB-KW"/>
</dbReference>
<proteinExistence type="inferred from homology"/>
<keyword evidence="1" id="KW-0233">DNA recombination</keyword>
<dbReference type="GO" id="GO:0006310">
    <property type="term" value="P:DNA recombination"/>
    <property type="evidence" value="ECO:0007669"/>
    <property type="project" value="UniProtKB-KW"/>
</dbReference>
<dbReference type="EC" id="5.6.2.3" evidence="1"/>
<accession>A0A9N9D4E3</accession>
<gene>
    <name evidence="3" type="ORF">CPELLU_LOCUS7992</name>
</gene>
<keyword evidence="1" id="KW-0234">DNA repair</keyword>
<organism evidence="3 4">
    <name type="scientific">Cetraspora pellucida</name>
    <dbReference type="NCBI Taxonomy" id="1433469"/>
    <lineage>
        <taxon>Eukaryota</taxon>
        <taxon>Fungi</taxon>
        <taxon>Fungi incertae sedis</taxon>
        <taxon>Mucoromycota</taxon>
        <taxon>Glomeromycotina</taxon>
        <taxon>Glomeromycetes</taxon>
        <taxon>Diversisporales</taxon>
        <taxon>Gigasporaceae</taxon>
        <taxon>Cetraspora</taxon>
    </lineage>
</organism>
<dbReference type="Proteomes" id="UP000789759">
    <property type="component" value="Unassembled WGS sequence"/>
</dbReference>
<dbReference type="Pfam" id="PF05970">
    <property type="entry name" value="PIF1"/>
    <property type="match status" value="1"/>
</dbReference>
<dbReference type="InterPro" id="IPR010285">
    <property type="entry name" value="DNA_helicase_pif1-like_DEAD"/>
</dbReference>
<feature type="domain" description="DNA helicase Pif1-like DEAD-box helicase" evidence="2">
    <location>
        <begin position="2"/>
        <end position="145"/>
    </location>
</feature>
<dbReference type="GO" id="GO:0000723">
    <property type="term" value="P:telomere maintenance"/>
    <property type="evidence" value="ECO:0007669"/>
    <property type="project" value="InterPro"/>
</dbReference>
<evidence type="ECO:0000259" key="2">
    <source>
        <dbReference type="Pfam" id="PF05970"/>
    </source>
</evidence>